<keyword evidence="1" id="KW-0223">Dioxygenase</keyword>
<dbReference type="OrthoDB" id="9796766at2"/>
<dbReference type="RefSeq" id="WP_092649597.1">
    <property type="nucleotide sequence ID" value="NZ_LT629732.1"/>
</dbReference>
<dbReference type="Proteomes" id="UP000198983">
    <property type="component" value="Chromosome I"/>
</dbReference>
<dbReference type="Gene3D" id="2.60.120.620">
    <property type="entry name" value="q2cbj1_9rhob like domain"/>
    <property type="match status" value="1"/>
</dbReference>
<sequence>MDMATALRDLAVTDETLSTKEKDQLDRDGFLPLPGILSSEQVAAFNARLAELTAAEGERAGLEVHQEEGADRLSDLINKDPMFDVCFTHPRVLAGMGHVLGDFKVFSLNSRASRPGKGLQALHADYGEPVQPGAYRVCNSIWLLDDFTADNGATRVVPGSHRWAKLPGQEMADPRDAHPHEVQLLAPAGTVVIFNSHLWHGGTLNSSDRPRRAMHMAFCTRDLAQQLDQKAYIRSTTYDRLSPAQRFLLDVTAEDVARRAS</sequence>
<name>A0A1H1L829_9ACTN</name>
<accession>A0A1H1L829</accession>
<reference evidence="1 2" key="1">
    <citation type="submission" date="2016-10" db="EMBL/GenBank/DDBJ databases">
        <authorList>
            <person name="de Groot N.N."/>
        </authorList>
    </citation>
    <scope>NUCLEOTIDE SEQUENCE [LARGE SCALE GENOMIC DNA]</scope>
    <source>
        <strain evidence="1 2">DSM 22024</strain>
    </source>
</reference>
<gene>
    <name evidence="1" type="ORF">SAMN04489717_0147</name>
</gene>
<proteinExistence type="predicted"/>
<evidence type="ECO:0000313" key="2">
    <source>
        <dbReference type="Proteomes" id="UP000198983"/>
    </source>
</evidence>
<dbReference type="GO" id="GO:0016706">
    <property type="term" value="F:2-oxoglutarate-dependent dioxygenase activity"/>
    <property type="evidence" value="ECO:0007669"/>
    <property type="project" value="UniProtKB-ARBA"/>
</dbReference>
<dbReference type="STRING" id="117157.SAMN04489717_0147"/>
<dbReference type="Pfam" id="PF05721">
    <property type="entry name" value="PhyH"/>
    <property type="match status" value="1"/>
</dbReference>
<organism evidence="1 2">
    <name type="scientific">Actinopolymorpha singaporensis</name>
    <dbReference type="NCBI Taxonomy" id="117157"/>
    <lineage>
        <taxon>Bacteria</taxon>
        <taxon>Bacillati</taxon>
        <taxon>Actinomycetota</taxon>
        <taxon>Actinomycetes</taxon>
        <taxon>Propionibacteriales</taxon>
        <taxon>Actinopolymorphaceae</taxon>
        <taxon>Actinopolymorpha</taxon>
    </lineage>
</organism>
<dbReference type="SUPFAM" id="SSF51197">
    <property type="entry name" value="Clavaminate synthase-like"/>
    <property type="match status" value="1"/>
</dbReference>
<dbReference type="EMBL" id="LT629732">
    <property type="protein sequence ID" value="SDR70205.1"/>
    <property type="molecule type" value="Genomic_DNA"/>
</dbReference>
<protein>
    <submittedName>
        <fullName evidence="1">Phytanoyl-CoA dioxygenase (PhyH)</fullName>
    </submittedName>
</protein>
<dbReference type="AlphaFoldDB" id="A0A1H1L829"/>
<keyword evidence="1" id="KW-0560">Oxidoreductase</keyword>
<dbReference type="PANTHER" id="PTHR20883">
    <property type="entry name" value="PHYTANOYL-COA DIOXYGENASE DOMAIN CONTAINING 1"/>
    <property type="match status" value="1"/>
</dbReference>
<dbReference type="GO" id="GO:0005506">
    <property type="term" value="F:iron ion binding"/>
    <property type="evidence" value="ECO:0007669"/>
    <property type="project" value="UniProtKB-ARBA"/>
</dbReference>
<evidence type="ECO:0000313" key="1">
    <source>
        <dbReference type="EMBL" id="SDR70205.1"/>
    </source>
</evidence>
<dbReference type="InterPro" id="IPR008775">
    <property type="entry name" value="Phytyl_CoA_dOase-like"/>
</dbReference>
<dbReference type="PANTHER" id="PTHR20883:SF48">
    <property type="entry name" value="ECTOINE DIOXYGENASE"/>
    <property type="match status" value="1"/>
</dbReference>
<keyword evidence="2" id="KW-1185">Reference proteome</keyword>